<evidence type="ECO:0000256" key="5">
    <source>
        <dbReference type="SAM" id="Phobius"/>
    </source>
</evidence>
<evidence type="ECO:0000313" key="7">
    <source>
        <dbReference type="EMBL" id="HIX45323.1"/>
    </source>
</evidence>
<evidence type="ECO:0000256" key="1">
    <source>
        <dbReference type="ARBA" id="ARBA00004167"/>
    </source>
</evidence>
<evidence type="ECO:0000256" key="2">
    <source>
        <dbReference type="ARBA" id="ARBA00022692"/>
    </source>
</evidence>
<protein>
    <submittedName>
        <fullName evidence="7">Translocation/assembly module TamB</fullName>
    </submittedName>
</protein>
<reference evidence="7" key="2">
    <citation type="submission" date="2021-04" db="EMBL/GenBank/DDBJ databases">
        <authorList>
            <person name="Gilroy R."/>
        </authorList>
    </citation>
    <scope>NUCLEOTIDE SEQUENCE</scope>
    <source>
        <strain evidence="7">ChiHjej12B11-16260</strain>
    </source>
</reference>
<dbReference type="InterPro" id="IPR007452">
    <property type="entry name" value="TamB_C"/>
</dbReference>
<accession>A0A9D2APP7</accession>
<evidence type="ECO:0000256" key="4">
    <source>
        <dbReference type="ARBA" id="ARBA00023136"/>
    </source>
</evidence>
<keyword evidence="2 5" id="KW-0812">Transmembrane</keyword>
<evidence type="ECO:0000256" key="3">
    <source>
        <dbReference type="ARBA" id="ARBA00022989"/>
    </source>
</evidence>
<evidence type="ECO:0000259" key="6">
    <source>
        <dbReference type="Pfam" id="PF04357"/>
    </source>
</evidence>
<sequence>MKRAPKYILYAIAGLLVLILLLPATLYVPAIQNALVRYSEQWINGHTGMSVSIGRLSLRFPLDLALDDVMVAHGDGDTLAAVGSARVNVALLPLLRKKAYIPDVSLTDVRFDFAAEDSSLFLGVKAGALQLASGAVDLAAGKVRVGNLSLADADVSLVLRTVADTDSVAASPLPDWDIDITTIALSDITYTMYMPPVIDTLRVTLPQAGITGGRVSLAGQQVDVEQFYIDRGRYRYVACHTAEADTASADTTQAAVASMPWQISVAKVMLTDNEAAYMTEPAPAGSGFDARYIAADHICVALSSVYNRGSELRLTVDSLSLNERSGVAVTRAAGGFEMQESRIVVNDFSLYTPYSDLHADVDADMRFFENNSEAAIYARLESNVALTDVEKFYPAVKQFYIHPRRYVSPYTPASAPLLRGMELLSARVEAEGTCEKLQLKTLRLSQPGIFTLQAEGEVTSVWDEVRRRARMSCRASTTRAVSLQNFITDSLLLGRVVMQPLRLGGRVDLQGSRVDGGLFLGCLQGGIAVRGGYDFRREKYEAKIGIRRFPIDSILPYDSIGALTARAEVSGAHFNPTGISTSAELQLTLDTLSLRGVPYNGARLSASLGEQRWQIQAGCEQRALDVGVDAQGLLTPDLFVADVQTDVRLIDLAALRFATDTFNISGGVKAQLVASRNDSLLQADVEVDKLVLAMGNYRYRAGSISCVAASDITYSYIDLSTGDIEATLTSDVGLGRLSPSLERLTQFVDTVWQRQRLNMDELHRGLPPFAIDIQAGRNNILQQYLNSMGVKFTGMQLNARNDSLFALSAYLQRLNVAGTQLDTINFVAREAGKRLNYSLEVKNKPGNLDEFALLTVEGFLSGNSTRLLCRQENRDKENGFLLGCKVDFLDSLLTVSFGPKQPVIGYKTWELNPGNYFTYNHQTRDIEADIRLAYGDSRIYLSTESRRNKSVEGVHLDVRNIRLSDWLVASPFMPPVDGNISTDIYVDLPPAGIEAEGTLGIQDFRYANQRVGSFDIYASYELNAAGSGNIGGTVQIDSVQVLQLSARYDTRGKGIGGEVQIDALPLSVANAFFPAKMGDLAGTLDSNLSLSGTMDQPWVDGFIRFKDAKAVLSSLGASLTLDSKDIPIRQNRIYFDAYGLRGVNGNPLNIDGTVDFSDLSRIGVTLDLAGRNFEPVRAPESRTAMLYGSVFADVAARIRGSLDNMSVNGRISLLSGTNATYVMQSSQMQTGQDYSNMVTFVSFADTVETYEKIANSRVSATTNINATVNIDIDEGVRLGVNLSTDGNNRIDLVGGGTLLYTMTALGDSRFTGRYNLTGGFVRYNPPILSQKIFNIQEGSYVLWNGDIADPSFNIKAVQRQRSSVSEGDKGSRPVEFDITIYVTNTLKNLGISFDLSTTDDIAIQNELQGLTPEQRSSKAINMLLYNSYTGFSSAADMAGNPLNSFLESELNMWAQKTLKGVELSFGINDYGDDGTGTQRTDYSYKFSKSLFDNRLKVVVGGSYATNQDATQNLKENLIDDISLEYRLTKRENMYLKVFRHTGYESIIEGEITQTGVGFLYRKQLMSLLDLFRKRRNTVLPYSPLRGGATTGGAAIAVPDTTAVSSRKEELDL</sequence>
<dbReference type="GO" id="GO:0009306">
    <property type="term" value="P:protein secretion"/>
    <property type="evidence" value="ECO:0007669"/>
    <property type="project" value="InterPro"/>
</dbReference>
<dbReference type="GO" id="GO:0005886">
    <property type="term" value="C:plasma membrane"/>
    <property type="evidence" value="ECO:0007669"/>
    <property type="project" value="InterPro"/>
</dbReference>
<dbReference type="PANTHER" id="PTHR36985:SF1">
    <property type="entry name" value="TRANSLOCATION AND ASSEMBLY MODULE SUBUNIT TAMB"/>
    <property type="match status" value="1"/>
</dbReference>
<keyword evidence="3 5" id="KW-1133">Transmembrane helix</keyword>
<organism evidence="7 8">
    <name type="scientific">Candidatus Barnesiella excrementipullorum</name>
    <dbReference type="NCBI Taxonomy" id="2838479"/>
    <lineage>
        <taxon>Bacteria</taxon>
        <taxon>Pseudomonadati</taxon>
        <taxon>Bacteroidota</taxon>
        <taxon>Bacteroidia</taxon>
        <taxon>Bacteroidales</taxon>
        <taxon>Barnesiellaceae</taxon>
        <taxon>Barnesiella</taxon>
    </lineage>
</organism>
<keyword evidence="4 5" id="KW-0472">Membrane</keyword>
<feature type="transmembrane region" description="Helical" evidence="5">
    <location>
        <begin position="7"/>
        <end position="28"/>
    </location>
</feature>
<dbReference type="Proteomes" id="UP000824246">
    <property type="component" value="Unassembled WGS sequence"/>
</dbReference>
<proteinExistence type="predicted"/>
<evidence type="ECO:0000313" key="8">
    <source>
        <dbReference type="Proteomes" id="UP000824246"/>
    </source>
</evidence>
<feature type="domain" description="Translocation and assembly module TamB C-terminal" evidence="6">
    <location>
        <begin position="1143"/>
        <end position="1562"/>
    </location>
</feature>
<comment type="subcellular location">
    <subcellularLocation>
        <location evidence="1">Membrane</location>
        <topology evidence="1">Single-pass membrane protein</topology>
    </subcellularLocation>
</comment>
<dbReference type="Pfam" id="PF04357">
    <property type="entry name" value="TamB"/>
    <property type="match status" value="1"/>
</dbReference>
<comment type="caution">
    <text evidence="7">The sequence shown here is derived from an EMBL/GenBank/DDBJ whole genome shotgun (WGS) entry which is preliminary data.</text>
</comment>
<name>A0A9D2APP7_9BACT</name>
<dbReference type="PANTHER" id="PTHR36985">
    <property type="entry name" value="TRANSLOCATION AND ASSEMBLY MODULE SUBUNIT TAMB"/>
    <property type="match status" value="1"/>
</dbReference>
<gene>
    <name evidence="7" type="ORF">H9982_03795</name>
</gene>
<dbReference type="EMBL" id="DXFB01000103">
    <property type="protein sequence ID" value="HIX45323.1"/>
    <property type="molecule type" value="Genomic_DNA"/>
</dbReference>
<reference evidence="7" key="1">
    <citation type="journal article" date="2021" name="PeerJ">
        <title>Extensive microbial diversity within the chicken gut microbiome revealed by metagenomics and culture.</title>
        <authorList>
            <person name="Gilroy R."/>
            <person name="Ravi A."/>
            <person name="Getino M."/>
            <person name="Pursley I."/>
            <person name="Horton D.L."/>
            <person name="Alikhan N.F."/>
            <person name="Baker D."/>
            <person name="Gharbi K."/>
            <person name="Hall N."/>
            <person name="Watson M."/>
            <person name="Adriaenssens E.M."/>
            <person name="Foster-Nyarko E."/>
            <person name="Jarju S."/>
            <person name="Secka A."/>
            <person name="Antonio M."/>
            <person name="Oren A."/>
            <person name="Chaudhuri R.R."/>
            <person name="La Ragione R."/>
            <person name="Hildebrand F."/>
            <person name="Pallen M.J."/>
        </authorList>
    </citation>
    <scope>NUCLEOTIDE SEQUENCE</scope>
    <source>
        <strain evidence="7">ChiHjej12B11-16260</strain>
    </source>
</reference>